<dbReference type="Proteomes" id="UP000694892">
    <property type="component" value="Chromosome 3L"/>
</dbReference>
<evidence type="ECO:0000313" key="2">
    <source>
        <dbReference type="Proteomes" id="UP000694892"/>
    </source>
</evidence>
<protein>
    <submittedName>
        <fullName evidence="1">Uncharacterized protein</fullName>
    </submittedName>
</protein>
<evidence type="ECO:0000313" key="1">
    <source>
        <dbReference type="EMBL" id="OCT90610.1"/>
    </source>
</evidence>
<reference evidence="2" key="1">
    <citation type="journal article" date="2016" name="Nature">
        <title>Genome evolution in the allotetraploid frog Xenopus laevis.</title>
        <authorList>
            <person name="Session A.M."/>
            <person name="Uno Y."/>
            <person name="Kwon T."/>
            <person name="Chapman J.A."/>
            <person name="Toyoda A."/>
            <person name="Takahashi S."/>
            <person name="Fukui A."/>
            <person name="Hikosaka A."/>
            <person name="Suzuki A."/>
            <person name="Kondo M."/>
            <person name="van Heeringen S.J."/>
            <person name="Quigley I."/>
            <person name="Heinz S."/>
            <person name="Ogino H."/>
            <person name="Ochi H."/>
            <person name="Hellsten U."/>
            <person name="Lyons J.B."/>
            <person name="Simakov O."/>
            <person name="Putnam N."/>
            <person name="Stites J."/>
            <person name="Kuroki Y."/>
            <person name="Tanaka T."/>
            <person name="Michiue T."/>
            <person name="Watanabe M."/>
            <person name="Bogdanovic O."/>
            <person name="Lister R."/>
            <person name="Georgiou G."/>
            <person name="Paranjpe S.S."/>
            <person name="van Kruijsbergen I."/>
            <person name="Shu S."/>
            <person name="Carlson J."/>
            <person name="Kinoshita T."/>
            <person name="Ohta Y."/>
            <person name="Mawaribuchi S."/>
            <person name="Jenkins J."/>
            <person name="Grimwood J."/>
            <person name="Schmutz J."/>
            <person name="Mitros T."/>
            <person name="Mozaffari S.V."/>
            <person name="Suzuki Y."/>
            <person name="Haramoto Y."/>
            <person name="Yamamoto T.S."/>
            <person name="Takagi C."/>
            <person name="Heald R."/>
            <person name="Miller K."/>
            <person name="Haudenschild C."/>
            <person name="Kitzman J."/>
            <person name="Nakayama T."/>
            <person name="Izutsu Y."/>
            <person name="Robert J."/>
            <person name="Fortriede J."/>
            <person name="Burns K."/>
            <person name="Lotay V."/>
            <person name="Karimi K."/>
            <person name="Yasuoka Y."/>
            <person name="Dichmann D.S."/>
            <person name="Flajnik M.F."/>
            <person name="Houston D.W."/>
            <person name="Shendure J."/>
            <person name="DuPasquier L."/>
            <person name="Vize P.D."/>
            <person name="Zorn A.M."/>
            <person name="Ito M."/>
            <person name="Marcotte E.M."/>
            <person name="Wallingford J.B."/>
            <person name="Ito Y."/>
            <person name="Asashima M."/>
            <person name="Ueno N."/>
            <person name="Matsuda Y."/>
            <person name="Veenstra G.J."/>
            <person name="Fujiyama A."/>
            <person name="Harland R.M."/>
            <person name="Taira M."/>
            <person name="Rokhsar D.S."/>
        </authorList>
    </citation>
    <scope>NUCLEOTIDE SEQUENCE [LARGE SCALE GENOMIC DNA]</scope>
    <source>
        <strain evidence="2">J</strain>
    </source>
</reference>
<gene>
    <name evidence="1" type="ORF">XELAEV_18019227mg</name>
</gene>
<dbReference type="AlphaFoldDB" id="A0A974DFP4"/>
<proteinExistence type="predicted"/>
<sequence length="105" mass="12137">MRRERLYIQYKEGETIYSIRSIISVSLSHQCSAGSHRDNYLYCCFWMEKETSMIFSVFPSCEYLALPSFALPKSSANNTVPATKNPARLCVSILQSRVQSHRRLH</sequence>
<organism evidence="1 2">
    <name type="scientific">Xenopus laevis</name>
    <name type="common">African clawed frog</name>
    <dbReference type="NCBI Taxonomy" id="8355"/>
    <lineage>
        <taxon>Eukaryota</taxon>
        <taxon>Metazoa</taxon>
        <taxon>Chordata</taxon>
        <taxon>Craniata</taxon>
        <taxon>Vertebrata</taxon>
        <taxon>Euteleostomi</taxon>
        <taxon>Amphibia</taxon>
        <taxon>Batrachia</taxon>
        <taxon>Anura</taxon>
        <taxon>Pipoidea</taxon>
        <taxon>Pipidae</taxon>
        <taxon>Xenopodinae</taxon>
        <taxon>Xenopus</taxon>
        <taxon>Xenopus</taxon>
    </lineage>
</organism>
<accession>A0A974DFP4</accession>
<dbReference type="EMBL" id="CM004470">
    <property type="protein sequence ID" value="OCT90610.1"/>
    <property type="molecule type" value="Genomic_DNA"/>
</dbReference>
<name>A0A974DFP4_XENLA</name>